<dbReference type="InterPro" id="IPR011032">
    <property type="entry name" value="GroES-like_sf"/>
</dbReference>
<dbReference type="Pfam" id="PF08240">
    <property type="entry name" value="ADH_N"/>
    <property type="match status" value="1"/>
</dbReference>
<dbReference type="EMBL" id="JAOB01000090">
    <property type="protein sequence ID" value="EUA08964.1"/>
    <property type="molecule type" value="Genomic_DNA"/>
</dbReference>
<dbReference type="GO" id="GO:0005829">
    <property type="term" value="C:cytosol"/>
    <property type="evidence" value="ECO:0007669"/>
    <property type="project" value="TreeGrafter"/>
</dbReference>
<reference evidence="4" key="1">
    <citation type="submission" date="2014-01" db="EMBL/GenBank/DDBJ databases">
        <authorList>
            <person name="Brown-Elliot B."/>
            <person name="Wallace R."/>
            <person name="Lenaerts A."/>
            <person name="Ordway D."/>
            <person name="DeGroote M.A."/>
            <person name="Parker T."/>
            <person name="Sizemore C."/>
            <person name="Tallon L.J."/>
            <person name="Sadzewicz L.K."/>
            <person name="Sengamalay N."/>
            <person name="Fraser C.M."/>
            <person name="Hine E."/>
            <person name="Shefchek K.A."/>
            <person name="Das S.P."/>
            <person name="Tettelin H."/>
        </authorList>
    </citation>
    <scope>NUCLEOTIDE SEQUENCE [LARGE SCALE GENOMIC DNA]</scope>
    <source>
        <strain evidence="4">4042</strain>
    </source>
</reference>
<dbReference type="GO" id="GO:0003960">
    <property type="term" value="F:quinone reductase (NADPH) activity"/>
    <property type="evidence" value="ECO:0007669"/>
    <property type="project" value="TreeGrafter"/>
</dbReference>
<protein>
    <submittedName>
        <fullName evidence="4">Alcohol dehydrogenase GroES-like domain protein</fullName>
    </submittedName>
</protein>
<name>X7YPC8_MYCXE</name>
<gene>
    <name evidence="4" type="ORF">I553_10021</name>
</gene>
<accession>X7YPC8</accession>
<feature type="domain" description="Alcohol dehydrogenase-like N-terminal" evidence="3">
    <location>
        <begin position="27"/>
        <end position="99"/>
    </location>
</feature>
<evidence type="ECO:0000256" key="1">
    <source>
        <dbReference type="ARBA" id="ARBA00022857"/>
    </source>
</evidence>
<dbReference type="InterPro" id="IPR013154">
    <property type="entry name" value="ADH-like_N"/>
</dbReference>
<keyword evidence="1" id="KW-0521">NADP</keyword>
<dbReference type="PANTHER" id="PTHR48106">
    <property type="entry name" value="QUINONE OXIDOREDUCTASE PIG3-RELATED"/>
    <property type="match status" value="1"/>
</dbReference>
<proteinExistence type="predicted"/>
<dbReference type="GO" id="GO:0070402">
    <property type="term" value="F:NADPH binding"/>
    <property type="evidence" value="ECO:0007669"/>
    <property type="project" value="TreeGrafter"/>
</dbReference>
<dbReference type="AlphaFoldDB" id="X7YPC8"/>
<dbReference type="GO" id="GO:0035925">
    <property type="term" value="F:mRNA 3'-UTR AU-rich region binding"/>
    <property type="evidence" value="ECO:0007669"/>
    <property type="project" value="TreeGrafter"/>
</dbReference>
<organism evidence="4">
    <name type="scientific">Mycobacterium xenopi 4042</name>
    <dbReference type="NCBI Taxonomy" id="1299334"/>
    <lineage>
        <taxon>Bacteria</taxon>
        <taxon>Bacillati</taxon>
        <taxon>Actinomycetota</taxon>
        <taxon>Actinomycetes</taxon>
        <taxon>Mycobacteriales</taxon>
        <taxon>Mycobacteriaceae</taxon>
        <taxon>Mycobacterium</taxon>
    </lineage>
</organism>
<dbReference type="PATRIC" id="fig|1299334.3.peg.9508"/>
<comment type="caution">
    <text evidence="4">The sequence shown here is derived from an EMBL/GenBank/DDBJ whole genome shotgun (WGS) entry which is preliminary data.</text>
</comment>
<sequence length="119" mass="12825">MHAIEVAELGGPEVLRYVDKPQPSPASGEVLIKAEAIGVNFIDTYFRSGQYPRQLPFVLGTEVSGTVAVVGDGVTRLRVGDQVVTAAAAGPTPNTARRQQNSSHLYRSGSTAMWRLRRC</sequence>
<evidence type="ECO:0000259" key="3">
    <source>
        <dbReference type="Pfam" id="PF08240"/>
    </source>
</evidence>
<evidence type="ECO:0000256" key="2">
    <source>
        <dbReference type="ARBA" id="ARBA00023002"/>
    </source>
</evidence>
<keyword evidence="2" id="KW-0560">Oxidoreductase</keyword>
<evidence type="ECO:0000313" key="4">
    <source>
        <dbReference type="EMBL" id="EUA08964.1"/>
    </source>
</evidence>
<dbReference type="SUPFAM" id="SSF50129">
    <property type="entry name" value="GroES-like"/>
    <property type="match status" value="1"/>
</dbReference>
<dbReference type="PANTHER" id="PTHR48106:SF13">
    <property type="entry name" value="QUINONE OXIDOREDUCTASE-RELATED"/>
    <property type="match status" value="1"/>
</dbReference>
<dbReference type="Gene3D" id="3.90.180.10">
    <property type="entry name" value="Medium-chain alcohol dehydrogenases, catalytic domain"/>
    <property type="match status" value="1"/>
</dbReference>